<dbReference type="STRING" id="1618747.UW02_C0004G0025"/>
<dbReference type="Gene3D" id="3.30.1490.300">
    <property type="match status" value="1"/>
</dbReference>
<dbReference type="InterPro" id="IPR050696">
    <property type="entry name" value="FtsA/MreB"/>
</dbReference>
<comment type="caution">
    <text evidence="1">The sequence shown here is derived from an EMBL/GenBank/DDBJ whole genome shotgun (WGS) entry which is preliminary data.</text>
</comment>
<dbReference type="SUPFAM" id="SSF53067">
    <property type="entry name" value="Actin-like ATPase domain"/>
    <property type="match status" value="1"/>
</dbReference>
<dbReference type="Gene3D" id="3.30.420.40">
    <property type="match status" value="2"/>
</dbReference>
<evidence type="ECO:0000313" key="2">
    <source>
        <dbReference type="Proteomes" id="UP000034751"/>
    </source>
</evidence>
<dbReference type="Pfam" id="PF11104">
    <property type="entry name" value="PilM_2"/>
    <property type="match status" value="1"/>
</dbReference>
<protein>
    <submittedName>
        <fullName evidence="1">Type IV pilus biogenesis protein PilM</fullName>
    </submittedName>
</protein>
<dbReference type="PANTHER" id="PTHR32432">
    <property type="entry name" value="CELL DIVISION PROTEIN FTSA-RELATED"/>
    <property type="match status" value="1"/>
</dbReference>
<name>A0A0G1FCN9_9BACT</name>
<dbReference type="InterPro" id="IPR043129">
    <property type="entry name" value="ATPase_NBD"/>
</dbReference>
<dbReference type="InterPro" id="IPR005883">
    <property type="entry name" value="PilM"/>
</dbReference>
<gene>
    <name evidence="1" type="ORF">UW02_C0004G0025</name>
</gene>
<evidence type="ECO:0000313" key="1">
    <source>
        <dbReference type="EMBL" id="KKT19848.1"/>
    </source>
</evidence>
<dbReference type="PANTHER" id="PTHR32432:SF3">
    <property type="entry name" value="ETHANOLAMINE UTILIZATION PROTEIN EUTJ"/>
    <property type="match status" value="1"/>
</dbReference>
<dbReference type="EMBL" id="LCGS01000004">
    <property type="protein sequence ID" value="KKT19848.1"/>
    <property type="molecule type" value="Genomic_DNA"/>
</dbReference>
<dbReference type="Proteomes" id="UP000034751">
    <property type="component" value="Unassembled WGS sequence"/>
</dbReference>
<reference evidence="1 2" key="1">
    <citation type="journal article" date="2015" name="Nature">
        <title>rRNA introns, odd ribosomes, and small enigmatic genomes across a large radiation of phyla.</title>
        <authorList>
            <person name="Brown C.T."/>
            <person name="Hug L.A."/>
            <person name="Thomas B.C."/>
            <person name="Sharon I."/>
            <person name="Castelle C.J."/>
            <person name="Singh A."/>
            <person name="Wilkins M.J."/>
            <person name="Williams K.H."/>
            <person name="Banfield J.F."/>
        </authorList>
    </citation>
    <scope>NUCLEOTIDE SEQUENCE [LARGE SCALE GENOMIC DNA]</scope>
</reference>
<dbReference type="NCBIfam" id="TIGR01175">
    <property type="entry name" value="pilM"/>
    <property type="match status" value="1"/>
</dbReference>
<dbReference type="AlphaFoldDB" id="A0A0G1FCN9"/>
<organism evidence="1 2">
    <name type="scientific">Candidatus Nomurabacteria bacterium GW2011_GWB1_43_7</name>
    <dbReference type="NCBI Taxonomy" id="1618747"/>
    <lineage>
        <taxon>Bacteria</taxon>
        <taxon>Candidatus Nomuraibacteriota</taxon>
    </lineage>
</organism>
<dbReference type="PIRSF" id="PIRSF019169">
    <property type="entry name" value="PilM"/>
    <property type="match status" value="1"/>
</dbReference>
<sequence>MLYLRGILAWIPMNDLLKNLFSVFGKFGAGNEDSVVGIDIGSSAIKVVEIKKKGGKAVLETYGAIALGPYADLEPGRVTNLPVEQVVLALQEVLKQSDVISKTLALSIPVQSSLIFTIELPSQVPSAEMTTVVATEARKYIPVPITEVSIDYFILPKKESSFEEMNSAALPSQDQDKINVLVVATQNDVIARYRSIVSGCNLVASFFEIEVFSSIRANFERELSPVLLIDFGASRTKLSIVEFGMVRSYHSIDRGGADISNSISKSLGISFSEAEKMKREFGLFGNPAEKSLADIIKVHIDYIFSETNNVLLGYEKKNNRTISKVIFAGGGSLLKGLQEVAMNNFRAEIEIGHPFSKVATPAFLEKVLLNMGPEFAVALGLALRKLQ</sequence>
<dbReference type="CDD" id="cd24049">
    <property type="entry name" value="ASKHA_NBD_PilM"/>
    <property type="match status" value="1"/>
</dbReference>
<proteinExistence type="predicted"/>
<accession>A0A0G1FCN9</accession>